<dbReference type="AlphaFoldDB" id="A0A9E2W7U8"/>
<keyword evidence="1 3" id="KW-0732">Signal</keyword>
<dbReference type="GO" id="GO:0009279">
    <property type="term" value="C:cell outer membrane"/>
    <property type="evidence" value="ECO:0007669"/>
    <property type="project" value="UniProtKB-SubCell"/>
</dbReference>
<dbReference type="PANTHER" id="PTHR30069:SF29">
    <property type="entry name" value="HEMOGLOBIN AND HEMOGLOBIN-HAPTOGLOBIN-BINDING PROTEIN 1-RELATED"/>
    <property type="match status" value="1"/>
</dbReference>
<name>A0A9E2W7U8_9BACT</name>
<evidence type="ECO:0000256" key="3">
    <source>
        <dbReference type="SAM" id="SignalP"/>
    </source>
</evidence>
<keyword evidence="2" id="KW-0472">Membrane</keyword>
<sequence>MRLTVLLLALALTCVHVKTIAQTVTISGSNLSFKEISSTVKKQTGYLLFVKKGDLSNLKPISVTNMPLKEFLDLLIKDLPLEYSIVDKTIIISPKKNNPPDQSVISSAPAYPNATIVSLKVVDTMGHALVGASVSVKNSKISGITGGDGVVRLPVNENDVVAISFVGYQAINIVITQRNIKDLSMTLGLRPMESRLEEITVVSTGYQNIDREKLTGAVTTVGSKELSKRNAVNILDNLEGIVPGLVRYQNTTTIRGVSTMQANKDVLVVVDGLPIEGSVANINPYDVETINVLKDAAASAIYGARASNGVIVITTKRAKEVGKTVLQVSGNVTYNEKPDYSYYNYMTPSQQVDWESNYYQWWFDGASGTVANPITTLESYIQQGAPISPVQYAYFRQRKDPSNFTKNQLDALLNQYRKNNFPQEYKDNALENLILQQYNIALRTNNGRSQSNLVVNYKTSNEGMINSYNRQLNLFYKGNYSIGKWLDAEYGINTVIGKGRAHNNTFALNPFTVPSYINLFNTDGSRAYYRTNQFNEYNTITETTPKLYSLAFNHLDELERDYYNTSLLNTRYYLNLNFKILPGLTFNPMFQYEDNRGDASAYSEAGSYSMRWLQDVYTTRSGSNGNYTYTNLLPQGGRLTSTQVKSPSYTGRAQATYSKNFEKHYLSVLAGTEFRQARTYGTKGLLLGYDDQLQTQSTNTVNFGSLYNVTSTFLNPAYSPQAFDYPDIVDSMGLINDVKHRYSSAYANLSYVYDSRYSLFGSIRKDYADLFGADKKYRGRPLWSVGAAWILSKENFLRNVSAINLLKLRASYGLTGNIDPTTPSVLTATTGVNSDTQLPNATVTSPPNPQLRWEKTATSNLGIDFYLFNNRLRGAIDWYIKKGTDLFAKKRLDPSEGFTSMVINNASMTNNGFELGVTYDWVKPSKFNDFRWSTGVVASFNKNKITYVDEATTNPIDLATGIGYKTGYPVHALYSYQYAGLDSVGQAQWYNAAGQKTSVQLGSKDINALVYSGGTDPKTAIAFNNDIRYKGFSLNIYMVYYAGHYLRARQSPTPYQTPYYAALPSYLLDSWTPTNKNTDVPGSGQYYRTGLANTQMPYSDFLVRPADFIKIRNIILAYDFPVAITSKLKSTGAQLRLQVNNPRAIWVKQKDVHVDTETGSFPLTTSYVGGFNINF</sequence>
<evidence type="ECO:0000313" key="6">
    <source>
        <dbReference type="Proteomes" id="UP000812270"/>
    </source>
</evidence>
<keyword evidence="2" id="KW-1134">Transmembrane beta strand</keyword>
<dbReference type="GO" id="GO:0044718">
    <property type="term" value="P:siderophore transmembrane transport"/>
    <property type="evidence" value="ECO:0007669"/>
    <property type="project" value="TreeGrafter"/>
</dbReference>
<dbReference type="GO" id="GO:0015344">
    <property type="term" value="F:siderophore uptake transmembrane transporter activity"/>
    <property type="evidence" value="ECO:0007669"/>
    <property type="project" value="TreeGrafter"/>
</dbReference>
<comment type="similarity">
    <text evidence="2">Belongs to the TonB-dependent receptor family.</text>
</comment>
<gene>
    <name evidence="5" type="ORF">KTO63_09100</name>
</gene>
<dbReference type="InterPro" id="IPR023996">
    <property type="entry name" value="TonB-dep_OMP_SusC/RagA"/>
</dbReference>
<keyword evidence="2" id="KW-0812">Transmembrane</keyword>
<accession>A0A9E2W7U8</accession>
<dbReference type="InterPro" id="IPR012910">
    <property type="entry name" value="Plug_dom"/>
</dbReference>
<reference evidence="5" key="1">
    <citation type="submission" date="2021-06" db="EMBL/GenBank/DDBJ databases">
        <authorList>
            <person name="Huq M.A."/>
        </authorList>
    </citation>
    <scope>NUCLEOTIDE SEQUENCE</scope>
    <source>
        <strain evidence="5">MAH-26</strain>
    </source>
</reference>
<evidence type="ECO:0000256" key="2">
    <source>
        <dbReference type="PROSITE-ProRule" id="PRU01360"/>
    </source>
</evidence>
<feature type="domain" description="TonB-dependent receptor plug" evidence="4">
    <location>
        <begin position="212"/>
        <end position="310"/>
    </location>
</feature>
<evidence type="ECO:0000259" key="4">
    <source>
        <dbReference type="Pfam" id="PF07715"/>
    </source>
</evidence>
<keyword evidence="2" id="KW-0998">Cell outer membrane</keyword>
<dbReference type="PROSITE" id="PS52016">
    <property type="entry name" value="TONB_DEPENDENT_REC_3"/>
    <property type="match status" value="1"/>
</dbReference>
<keyword evidence="6" id="KW-1185">Reference proteome</keyword>
<comment type="subcellular location">
    <subcellularLocation>
        <location evidence="2">Cell outer membrane</location>
        <topology evidence="2">Multi-pass membrane protein</topology>
    </subcellularLocation>
</comment>
<keyword evidence="2" id="KW-0813">Transport</keyword>
<evidence type="ECO:0000313" key="5">
    <source>
        <dbReference type="EMBL" id="MBV4357301.1"/>
    </source>
</evidence>
<protein>
    <submittedName>
        <fullName evidence="5">SusC/RagA family TonB-linked outer membrane protein</fullName>
    </submittedName>
</protein>
<feature type="signal peptide" evidence="3">
    <location>
        <begin position="1"/>
        <end position="21"/>
    </location>
</feature>
<dbReference type="Proteomes" id="UP000812270">
    <property type="component" value="Unassembled WGS sequence"/>
</dbReference>
<dbReference type="EMBL" id="JAHSPG010000004">
    <property type="protein sequence ID" value="MBV4357301.1"/>
    <property type="molecule type" value="Genomic_DNA"/>
</dbReference>
<organism evidence="5 6">
    <name type="scientific">Pinibacter aurantiacus</name>
    <dbReference type="NCBI Taxonomy" id="2851599"/>
    <lineage>
        <taxon>Bacteria</taxon>
        <taxon>Pseudomonadati</taxon>
        <taxon>Bacteroidota</taxon>
        <taxon>Chitinophagia</taxon>
        <taxon>Chitinophagales</taxon>
        <taxon>Chitinophagaceae</taxon>
        <taxon>Pinibacter</taxon>
    </lineage>
</organism>
<dbReference type="InterPro" id="IPR023997">
    <property type="entry name" value="TonB-dep_OMP_SusC/RagA_CS"/>
</dbReference>
<dbReference type="NCBIfam" id="TIGR04056">
    <property type="entry name" value="OMP_RagA_SusC"/>
    <property type="match status" value="1"/>
</dbReference>
<dbReference type="NCBIfam" id="TIGR04057">
    <property type="entry name" value="SusC_RagA_signa"/>
    <property type="match status" value="1"/>
</dbReference>
<dbReference type="PANTHER" id="PTHR30069">
    <property type="entry name" value="TONB-DEPENDENT OUTER MEMBRANE RECEPTOR"/>
    <property type="match status" value="1"/>
</dbReference>
<comment type="caution">
    <text evidence="5">The sequence shown here is derived from an EMBL/GenBank/DDBJ whole genome shotgun (WGS) entry which is preliminary data.</text>
</comment>
<feature type="chain" id="PRO_5039403645" evidence="3">
    <location>
        <begin position="22"/>
        <end position="1175"/>
    </location>
</feature>
<proteinExistence type="inferred from homology"/>
<dbReference type="RefSeq" id="WP_217790945.1">
    <property type="nucleotide sequence ID" value="NZ_JAHSPG010000004.1"/>
</dbReference>
<dbReference type="Pfam" id="PF07715">
    <property type="entry name" value="Plug"/>
    <property type="match status" value="1"/>
</dbReference>
<dbReference type="InterPro" id="IPR039426">
    <property type="entry name" value="TonB-dep_rcpt-like"/>
</dbReference>
<evidence type="ECO:0000256" key="1">
    <source>
        <dbReference type="ARBA" id="ARBA00022729"/>
    </source>
</evidence>